<keyword evidence="2" id="KW-1133">Transmembrane helix</keyword>
<dbReference type="EMBL" id="SMAE01000002">
    <property type="protein sequence ID" value="TCS91320.1"/>
    <property type="molecule type" value="Genomic_DNA"/>
</dbReference>
<feature type="domain" description="S1-like" evidence="3">
    <location>
        <begin position="179"/>
        <end position="240"/>
    </location>
</feature>
<dbReference type="Proteomes" id="UP000294567">
    <property type="component" value="Unassembled WGS sequence"/>
</dbReference>
<keyword evidence="2" id="KW-0812">Transmembrane</keyword>
<dbReference type="InterPro" id="IPR012902">
    <property type="entry name" value="N_methyl_site"/>
</dbReference>
<sequence length="475" mass="54729">MNQFNKKGMTLIEVILSITLLGIIAISILPMSMYSVKYAKWNSIKLNALNLANSQIEWLKSYDYEKLGLNKLGYDPKGEIEEDKYMNEHEIVEIEGVEYRVYTNIYWVGRKSTTGEPIPDALKGIDVIVEAKDLYSGNTKRYSILETMVTREGERDPKEPGQLTVYTFFRDANTPVDGVKVQLDNGKIAYSNMEGKAFFANLSAREYIVKPISWIRKGEDIIAKPKDVDNSKSQWIYEETVEVKDWRKSGEEITYPEISFFIDFPGYIKFPENSNYPNFKISIGPKIDPPEGVSSDDYLKIATTIENIGNLKFWRLWEYEYEICHGEEDNKDTYFLVDKDGTIWDGKFKLLDIYEPTYKELELGFGLIEEGTFKCEEGKITEINIYFTSSIIDIESMAFSINGQEEIIIAEKGDDGNILTQEDKKVTITFTNPIEFESDKLTFEIVEIKESHNMRLVKNEEDKCTAILTLENNED</sequence>
<evidence type="ECO:0000313" key="4">
    <source>
        <dbReference type="EMBL" id="TCS91320.1"/>
    </source>
</evidence>
<keyword evidence="2" id="KW-0472">Membrane</keyword>
<dbReference type="GO" id="GO:0003743">
    <property type="term" value="F:translation initiation factor activity"/>
    <property type="evidence" value="ECO:0007669"/>
    <property type="project" value="UniProtKB-UniRule"/>
</dbReference>
<feature type="transmembrane region" description="Helical" evidence="2">
    <location>
        <begin position="12"/>
        <end position="34"/>
    </location>
</feature>
<dbReference type="AlphaFoldDB" id="A0A4R3KYS4"/>
<proteinExistence type="predicted"/>
<dbReference type="GO" id="GO:0003723">
    <property type="term" value="F:RNA binding"/>
    <property type="evidence" value="ECO:0007669"/>
    <property type="project" value="InterPro"/>
</dbReference>
<protein>
    <submittedName>
        <fullName evidence="4">Prepilin-type N-terminal cleavage/methylation domain-containing protein</fullName>
    </submittedName>
</protein>
<dbReference type="NCBIfam" id="TIGR02532">
    <property type="entry name" value="IV_pilin_GFxxxE"/>
    <property type="match status" value="1"/>
</dbReference>
<keyword evidence="1" id="KW-0396">Initiation factor</keyword>
<evidence type="ECO:0000259" key="3">
    <source>
        <dbReference type="PROSITE" id="PS50832"/>
    </source>
</evidence>
<dbReference type="InterPro" id="IPR006196">
    <property type="entry name" value="RNA-binding_domain_S1_IF1"/>
</dbReference>
<reference evidence="4 5" key="1">
    <citation type="submission" date="2019-03" db="EMBL/GenBank/DDBJ databases">
        <title>Genomic Encyclopedia of Type Strains, Phase IV (KMG-IV): sequencing the most valuable type-strain genomes for metagenomic binning, comparative biology and taxonomic classification.</title>
        <authorList>
            <person name="Goeker M."/>
        </authorList>
    </citation>
    <scope>NUCLEOTIDE SEQUENCE [LARGE SCALE GENOMIC DNA]</scope>
    <source>
        <strain evidence="4 5">DSM 26752</strain>
    </source>
</reference>
<evidence type="ECO:0000313" key="5">
    <source>
        <dbReference type="Proteomes" id="UP000294567"/>
    </source>
</evidence>
<organism evidence="4 5">
    <name type="scientific">Keratinibaculum paraultunense</name>
    <dbReference type="NCBI Taxonomy" id="1278232"/>
    <lineage>
        <taxon>Bacteria</taxon>
        <taxon>Bacillati</taxon>
        <taxon>Bacillota</taxon>
        <taxon>Tissierellia</taxon>
        <taxon>Tissierellales</taxon>
        <taxon>Tepidimicrobiaceae</taxon>
        <taxon>Keratinibaculum</taxon>
    </lineage>
</organism>
<dbReference type="RefSeq" id="WP_132026079.1">
    <property type="nucleotide sequence ID" value="NZ_CP068564.1"/>
</dbReference>
<name>A0A4R3KYS4_9FIRM</name>
<dbReference type="OrthoDB" id="1956873at2"/>
<dbReference type="PROSITE" id="PS00409">
    <property type="entry name" value="PROKAR_NTER_METHYL"/>
    <property type="match status" value="1"/>
</dbReference>
<gene>
    <name evidence="4" type="ORF">EDD65_102255</name>
</gene>
<accession>A0A4R3KYS4</accession>
<keyword evidence="5" id="KW-1185">Reference proteome</keyword>
<comment type="caution">
    <text evidence="4">The sequence shown here is derived from an EMBL/GenBank/DDBJ whole genome shotgun (WGS) entry which is preliminary data.</text>
</comment>
<evidence type="ECO:0000256" key="1">
    <source>
        <dbReference type="PROSITE-ProRule" id="PRU00181"/>
    </source>
</evidence>
<evidence type="ECO:0000256" key="2">
    <source>
        <dbReference type="SAM" id="Phobius"/>
    </source>
</evidence>
<dbReference type="Pfam" id="PF07963">
    <property type="entry name" value="N_methyl"/>
    <property type="match status" value="1"/>
</dbReference>
<keyword evidence="1" id="KW-0648">Protein biosynthesis</keyword>
<dbReference type="PROSITE" id="PS50832">
    <property type="entry name" value="S1_IF1_TYPE"/>
    <property type="match status" value="1"/>
</dbReference>